<dbReference type="CDD" id="cd07017">
    <property type="entry name" value="S14_ClpP_2"/>
    <property type="match status" value="1"/>
</dbReference>
<feature type="active site" evidence="6">
    <location>
        <position position="97"/>
    </location>
</feature>
<dbReference type="Pfam" id="PF00574">
    <property type="entry name" value="CLP_protease"/>
    <property type="match status" value="1"/>
</dbReference>
<keyword evidence="3 8" id="KW-0645">Protease</keyword>
<dbReference type="InterPro" id="IPR023562">
    <property type="entry name" value="ClpP/TepA"/>
</dbReference>
<evidence type="ECO:0000256" key="5">
    <source>
        <dbReference type="ARBA" id="ARBA00022825"/>
    </source>
</evidence>
<sequence length="237" mass="26913">MPIGVPKVAFQGPEDQEPDCNRLYFHRFLFLCEELDDEKALQLSSLLVYFTEKDPTLQFFFFINSPGGGLNAGLGVYDLMQTLGPDVYTIGMGLAASMASLLLAGGTITKRVAYPFTRVMIHEPQASKFAADLAWCDSESVELTHLRERVIEIYEKHTGQCGWRIEYDLERDVFMTAEEALSYGIVDHIAQYRRSRSKKYNTLICINAQLVEVEPDLEADLEADLPEDLREDLREDL</sequence>
<dbReference type="InterPro" id="IPR018215">
    <property type="entry name" value="ClpP_Ser_AS"/>
</dbReference>
<evidence type="ECO:0000256" key="3">
    <source>
        <dbReference type="ARBA" id="ARBA00022670"/>
    </source>
</evidence>
<dbReference type="GO" id="GO:0006515">
    <property type="term" value="P:protein quality control for misfolded or incompletely synthesized proteins"/>
    <property type="evidence" value="ECO:0007669"/>
    <property type="project" value="TreeGrafter"/>
</dbReference>
<dbReference type="InterPro" id="IPR001907">
    <property type="entry name" value="ClpP"/>
</dbReference>
<dbReference type="GO" id="GO:0004252">
    <property type="term" value="F:serine-type endopeptidase activity"/>
    <property type="evidence" value="ECO:0007669"/>
    <property type="project" value="InterPro"/>
</dbReference>
<dbReference type="AlphaFoldDB" id="A0A8A4VMK2"/>
<dbReference type="Gene3D" id="3.90.226.10">
    <property type="entry name" value="2-enoyl-CoA Hydratase, Chain A, domain 1"/>
    <property type="match status" value="1"/>
</dbReference>
<comment type="similarity">
    <text evidence="1 7">Belongs to the peptidase S14 family.</text>
</comment>
<accession>A0A8A4VMK2</accession>
<proteinExistence type="inferred from homology"/>
<dbReference type="InterPro" id="IPR029045">
    <property type="entry name" value="ClpP/crotonase-like_dom_sf"/>
</dbReference>
<dbReference type="PRINTS" id="PR00127">
    <property type="entry name" value="CLPPROTEASEP"/>
</dbReference>
<keyword evidence="5" id="KW-0720">Serine protease</keyword>
<dbReference type="SUPFAM" id="SSF52096">
    <property type="entry name" value="ClpP/crotonase"/>
    <property type="match status" value="1"/>
</dbReference>
<dbReference type="GO" id="GO:0004176">
    <property type="term" value="F:ATP-dependent peptidase activity"/>
    <property type="evidence" value="ECO:0007669"/>
    <property type="project" value="InterPro"/>
</dbReference>
<name>A0A8A4VMK2_9LAMI</name>
<keyword evidence="2 8" id="KW-0934">Plastid</keyword>
<geneLocation type="chloroplast" evidence="8"/>
<gene>
    <name evidence="8" type="primary">clpP</name>
</gene>
<evidence type="ECO:0000256" key="2">
    <source>
        <dbReference type="ARBA" id="ARBA00022640"/>
    </source>
</evidence>
<keyword evidence="4" id="KW-0378">Hydrolase</keyword>
<evidence type="ECO:0000256" key="6">
    <source>
        <dbReference type="PROSITE-ProRule" id="PRU10085"/>
    </source>
</evidence>
<keyword evidence="8" id="KW-0150">Chloroplast</keyword>
<dbReference type="PANTHER" id="PTHR10381">
    <property type="entry name" value="ATP-DEPENDENT CLP PROTEASE PROTEOLYTIC SUBUNIT"/>
    <property type="match status" value="1"/>
</dbReference>
<reference evidence="8" key="1">
    <citation type="submission" date="2020-12" db="EMBL/GenBank/DDBJ databases">
        <authorList>
            <person name="Ma C."/>
        </authorList>
    </citation>
    <scope>NUCLEOTIDE SEQUENCE</scope>
    <source>
        <tissue evidence="8">Fresh leaves</tissue>
    </source>
</reference>
<protein>
    <recommendedName>
        <fullName evidence="7">ATP-dependent Clp protease proteolytic subunit</fullName>
    </recommendedName>
</protein>
<dbReference type="PROSITE" id="PS00381">
    <property type="entry name" value="CLP_PROTEASE_SER"/>
    <property type="match status" value="1"/>
</dbReference>
<organism evidence="8">
    <name type="scientific">Incarvillea younghusbandii</name>
    <dbReference type="NCBI Taxonomy" id="291325"/>
    <lineage>
        <taxon>Eukaryota</taxon>
        <taxon>Viridiplantae</taxon>
        <taxon>Streptophyta</taxon>
        <taxon>Embryophyta</taxon>
        <taxon>Tracheophyta</taxon>
        <taxon>Spermatophyta</taxon>
        <taxon>Magnoliopsida</taxon>
        <taxon>eudicotyledons</taxon>
        <taxon>Gunneridae</taxon>
        <taxon>Pentapetalae</taxon>
        <taxon>asterids</taxon>
        <taxon>lamiids</taxon>
        <taxon>Lamiales</taxon>
        <taxon>Bignoniaceae</taxon>
        <taxon>Tecomeae</taxon>
        <taxon>Incarvillea</taxon>
    </lineage>
</organism>
<dbReference type="GO" id="GO:0009368">
    <property type="term" value="C:endopeptidase Clp complex"/>
    <property type="evidence" value="ECO:0007669"/>
    <property type="project" value="TreeGrafter"/>
</dbReference>
<dbReference type="EMBL" id="MW326763">
    <property type="protein sequence ID" value="QTD82278.1"/>
    <property type="molecule type" value="Genomic_DNA"/>
</dbReference>
<comment type="catalytic activity">
    <reaction evidence="6">
        <text>Hydrolysis of proteins to small peptides in the presence of ATP and magnesium. alpha-casein is the usual test substrate. In the absence of ATP, only oligopeptides shorter than five residues are hydrolyzed (such as succinyl-Leu-Tyr-|-NHMec, and Leu-Tyr-Leu-|-Tyr-Trp, in which cleavage of the -Tyr-|-Leu- and -Tyr-|-Trp bonds also occurs).</text>
        <dbReference type="EC" id="3.4.21.92"/>
    </reaction>
</comment>
<evidence type="ECO:0000256" key="4">
    <source>
        <dbReference type="ARBA" id="ARBA00022801"/>
    </source>
</evidence>
<evidence type="ECO:0000256" key="1">
    <source>
        <dbReference type="ARBA" id="ARBA00007039"/>
    </source>
</evidence>
<evidence type="ECO:0000313" key="8">
    <source>
        <dbReference type="EMBL" id="QTD82278.1"/>
    </source>
</evidence>
<dbReference type="GO" id="GO:0009532">
    <property type="term" value="C:plastid stroma"/>
    <property type="evidence" value="ECO:0007669"/>
    <property type="project" value="UniProtKB-ARBA"/>
</dbReference>
<dbReference type="PANTHER" id="PTHR10381:SF15">
    <property type="entry name" value="CHLOROPLASTIC ATP-DEPENDENT CLP PROTEASE PROTEOLYTIC SUBUNIT 1"/>
    <property type="match status" value="1"/>
</dbReference>
<dbReference type="GO" id="GO:0051117">
    <property type="term" value="F:ATPase binding"/>
    <property type="evidence" value="ECO:0007669"/>
    <property type="project" value="TreeGrafter"/>
</dbReference>
<evidence type="ECO:0000256" key="7">
    <source>
        <dbReference type="RuleBase" id="RU003567"/>
    </source>
</evidence>